<reference evidence="1 2" key="1">
    <citation type="journal article" date="2024" name="Pathogens">
        <title>Staphylococcus hsinchuensis sp. nov., Isolated from Soymilk.</title>
        <authorList>
            <person name="Wang Y.T."/>
            <person name="Lin Y.C."/>
            <person name="Hsieh Y.H."/>
            <person name="Lin Y.T."/>
            <person name="Hamada M."/>
            <person name="Chen C.C."/>
            <person name="Liou J.S."/>
            <person name="Lee A.Y."/>
            <person name="Zhang W.L."/>
            <person name="Chen Y.T."/>
            <person name="Huang C.H."/>
        </authorList>
    </citation>
    <scope>NUCLEOTIDE SEQUENCE [LARGE SCALE GENOMIC DNA]</scope>
    <source>
        <strain evidence="1 2">H164</strain>
    </source>
</reference>
<dbReference type="InterPro" id="IPR010982">
    <property type="entry name" value="Lambda_DNA-bd_dom_sf"/>
</dbReference>
<dbReference type="CDD" id="cd00093">
    <property type="entry name" value="HTH_XRE"/>
    <property type="match status" value="1"/>
</dbReference>
<keyword evidence="2" id="KW-1185">Reference proteome</keyword>
<dbReference type="SUPFAM" id="SSF47413">
    <property type="entry name" value="lambda repressor-like DNA-binding domains"/>
    <property type="match status" value="1"/>
</dbReference>
<dbReference type="InterPro" id="IPR001387">
    <property type="entry name" value="Cro/C1-type_HTH"/>
</dbReference>
<dbReference type="RefSeq" id="WP_342610231.1">
    <property type="nucleotide sequence ID" value="NZ_CP128355.1"/>
</dbReference>
<proteinExistence type="predicted"/>
<name>A0ABZ3EAY7_9STAP</name>
<protein>
    <submittedName>
        <fullName evidence="1">Helix-turn-helix transcriptional regulator</fullName>
    </submittedName>
</protein>
<dbReference type="Proteomes" id="UP001436297">
    <property type="component" value="Chromosome"/>
</dbReference>
<organism evidence="1 2">
    <name type="scientific">Staphylococcus hsinchuensis</name>
    <dbReference type="NCBI Taxonomy" id="3051183"/>
    <lineage>
        <taxon>Bacteria</taxon>
        <taxon>Bacillati</taxon>
        <taxon>Bacillota</taxon>
        <taxon>Bacilli</taxon>
        <taxon>Bacillales</taxon>
        <taxon>Staphylococcaceae</taxon>
        <taxon>Staphylococcus</taxon>
    </lineage>
</organism>
<evidence type="ECO:0000313" key="2">
    <source>
        <dbReference type="Proteomes" id="UP001436297"/>
    </source>
</evidence>
<sequence length="95" mass="11036">MDLIEKVRDKMKKDGLSVNKFSYLIGFSNAYVSKLLNGHRRITEKVEGVFNDYLSGKYDGIEIPKHTDDDKQKICVQGYRQAIKDMKEFIDSKKD</sequence>
<evidence type="ECO:0000313" key="1">
    <source>
        <dbReference type="EMBL" id="XAF69596.1"/>
    </source>
</evidence>
<accession>A0ABZ3EAY7</accession>
<gene>
    <name evidence="1" type="ORF">QQM35_05845</name>
</gene>
<dbReference type="EMBL" id="CP128355">
    <property type="protein sequence ID" value="XAF69596.1"/>
    <property type="molecule type" value="Genomic_DNA"/>
</dbReference>